<organism evidence="2">
    <name type="scientific">Eutreptiella gymnastica</name>
    <dbReference type="NCBI Taxonomy" id="73025"/>
    <lineage>
        <taxon>Eukaryota</taxon>
        <taxon>Discoba</taxon>
        <taxon>Euglenozoa</taxon>
        <taxon>Euglenida</taxon>
        <taxon>Spirocuta</taxon>
        <taxon>Euglenophyceae</taxon>
        <taxon>Eutreptiales</taxon>
        <taxon>Eutreptiaceae</taxon>
        <taxon>Eutreptiella</taxon>
    </lineage>
</organism>
<feature type="domain" description="Reverse transcriptase" evidence="1">
    <location>
        <begin position="1"/>
        <end position="217"/>
    </location>
</feature>
<evidence type="ECO:0000259" key="1">
    <source>
        <dbReference type="PROSITE" id="PS50878"/>
    </source>
</evidence>
<gene>
    <name evidence="2" type="ORF">EGYM00163_LOCUS14021</name>
</gene>
<dbReference type="PROSITE" id="PS50878">
    <property type="entry name" value="RT_POL"/>
    <property type="match status" value="1"/>
</dbReference>
<sequence length="326" mass="36301">MPELRRVIQQWRAKYCVSGSTVEGAFGELDIEEMFPNVQRSEVPTAVRQFYADACTRANAKAGDLVFALHPGGLKQLDCLRRPRTRDAYICYSITDIYCMLAIELLVNDEFVHCTSIFRQLLGLAIGGCMSAQGASLAVLHRERALAEHTLPPMVRYRDNYLLLLLRVQGEYGPMEEKLRAAMSTLSSVIGMTLKIENLGPVIPFLEATLSFDSIGLPDLRLRTPTFEFTYGMSSPPSPVRMVDAHSPSAKGMLRSYVPSVVLKCQSMGFCNAAFSDNVYSFTAVCLHKHYPGEWWKPQQISISDRYGLGTHARRGISAAQTDYPG</sequence>
<evidence type="ECO:0000313" key="2">
    <source>
        <dbReference type="EMBL" id="CAE0802900.1"/>
    </source>
</evidence>
<reference evidence="2" key="1">
    <citation type="submission" date="2021-01" db="EMBL/GenBank/DDBJ databases">
        <authorList>
            <person name="Corre E."/>
            <person name="Pelletier E."/>
            <person name="Niang G."/>
            <person name="Scheremetjew M."/>
            <person name="Finn R."/>
            <person name="Kale V."/>
            <person name="Holt S."/>
            <person name="Cochrane G."/>
            <person name="Meng A."/>
            <person name="Brown T."/>
            <person name="Cohen L."/>
        </authorList>
    </citation>
    <scope>NUCLEOTIDE SEQUENCE</scope>
    <source>
        <strain evidence="2">CCMP1594</strain>
    </source>
</reference>
<dbReference type="InterPro" id="IPR000477">
    <property type="entry name" value="RT_dom"/>
</dbReference>
<accession>A0A7S4FLW7</accession>
<name>A0A7S4FLW7_9EUGL</name>
<dbReference type="AlphaFoldDB" id="A0A7S4FLW7"/>
<protein>
    <recommendedName>
        <fullName evidence="1">Reverse transcriptase domain-containing protein</fullName>
    </recommendedName>
</protein>
<dbReference type="EMBL" id="HBJA01040978">
    <property type="protein sequence ID" value="CAE0802900.1"/>
    <property type="molecule type" value="Transcribed_RNA"/>
</dbReference>
<proteinExistence type="predicted"/>